<proteinExistence type="predicted"/>
<dbReference type="AlphaFoldDB" id="A0A3E0I078"/>
<dbReference type="InterPro" id="IPR001375">
    <property type="entry name" value="Peptidase_S9_cat"/>
</dbReference>
<feature type="domain" description="Peptidase S9 prolyl oligopeptidase catalytic" evidence="1">
    <location>
        <begin position="110"/>
        <end position="223"/>
    </location>
</feature>
<dbReference type="SUPFAM" id="SSF53474">
    <property type="entry name" value="alpha/beta-Hydrolases"/>
    <property type="match status" value="1"/>
</dbReference>
<dbReference type="GO" id="GO:0008236">
    <property type="term" value="F:serine-type peptidase activity"/>
    <property type="evidence" value="ECO:0007669"/>
    <property type="project" value="InterPro"/>
</dbReference>
<dbReference type="GO" id="GO:0006508">
    <property type="term" value="P:proteolysis"/>
    <property type="evidence" value="ECO:0007669"/>
    <property type="project" value="InterPro"/>
</dbReference>
<organism evidence="2 3">
    <name type="scientific">Kutzneria buriramensis</name>
    <dbReference type="NCBI Taxonomy" id="1045776"/>
    <lineage>
        <taxon>Bacteria</taxon>
        <taxon>Bacillati</taxon>
        <taxon>Actinomycetota</taxon>
        <taxon>Actinomycetes</taxon>
        <taxon>Pseudonocardiales</taxon>
        <taxon>Pseudonocardiaceae</taxon>
        <taxon>Kutzneria</taxon>
    </lineage>
</organism>
<dbReference type="Gene3D" id="3.40.50.1820">
    <property type="entry name" value="alpha/beta hydrolase"/>
    <property type="match status" value="1"/>
</dbReference>
<name>A0A3E0I078_9PSEU</name>
<comment type="caution">
    <text evidence="2">The sequence shown here is derived from an EMBL/GenBank/DDBJ whole genome shotgun (WGS) entry which is preliminary data.</text>
</comment>
<gene>
    <name evidence="2" type="ORF">BCF44_103389</name>
</gene>
<evidence type="ECO:0000313" key="2">
    <source>
        <dbReference type="EMBL" id="REH51940.1"/>
    </source>
</evidence>
<sequence>MDDIIRGTAAGVPFLARPPERRTATAPLLVGWHLMDPPRTAAAMAAAVPMAGVPAWRVYLGLPEYGDQRELTRRAAEDYVLRLIDPIVSTASRDFPAALHTLRSTLGTDGPLGLFGGSAGGAVALQILTEQDVDVTAAALVNPVARLEPVVDSVSEWFGSPYRWSNESRAVAARMDFVARADEIRKRRPDLPLLLIRGEQDEEAFREPIGQLARALDARLLDVPGMEHALAAEPGTEPAPQNDDARRVDEAFGDWFRRHLAI</sequence>
<evidence type="ECO:0000313" key="3">
    <source>
        <dbReference type="Proteomes" id="UP000256269"/>
    </source>
</evidence>
<dbReference type="Pfam" id="PF00326">
    <property type="entry name" value="Peptidase_S9"/>
    <property type="match status" value="1"/>
</dbReference>
<reference evidence="2 3" key="1">
    <citation type="submission" date="2018-08" db="EMBL/GenBank/DDBJ databases">
        <title>Genomic Encyclopedia of Archaeal and Bacterial Type Strains, Phase II (KMG-II): from individual species to whole genera.</title>
        <authorList>
            <person name="Goeker M."/>
        </authorList>
    </citation>
    <scope>NUCLEOTIDE SEQUENCE [LARGE SCALE GENOMIC DNA]</scope>
    <source>
        <strain evidence="2 3">DSM 45791</strain>
    </source>
</reference>
<protein>
    <submittedName>
        <fullName evidence="2">Prolyl oligopeptidase family protein</fullName>
    </submittedName>
</protein>
<dbReference type="Proteomes" id="UP000256269">
    <property type="component" value="Unassembled WGS sequence"/>
</dbReference>
<dbReference type="RefSeq" id="WP_116173958.1">
    <property type="nucleotide sequence ID" value="NZ_CP144375.1"/>
</dbReference>
<accession>A0A3E0I078</accession>
<dbReference type="OrthoDB" id="6059224at2"/>
<evidence type="ECO:0000259" key="1">
    <source>
        <dbReference type="Pfam" id="PF00326"/>
    </source>
</evidence>
<dbReference type="InterPro" id="IPR029058">
    <property type="entry name" value="AB_hydrolase_fold"/>
</dbReference>
<dbReference type="EMBL" id="QUNO01000003">
    <property type="protein sequence ID" value="REH51940.1"/>
    <property type="molecule type" value="Genomic_DNA"/>
</dbReference>
<keyword evidence="3" id="KW-1185">Reference proteome</keyword>